<dbReference type="PANTHER" id="PTHR22734:SF3">
    <property type="entry name" value="RIBOSOME PRODUCTION FACTOR 1"/>
    <property type="match status" value="1"/>
</dbReference>
<dbReference type="GO" id="GO:0030687">
    <property type="term" value="C:preribosome, large subunit precursor"/>
    <property type="evidence" value="ECO:0007669"/>
    <property type="project" value="TreeGrafter"/>
</dbReference>
<dbReference type="AlphaFoldDB" id="A0A0D2LG98"/>
<feature type="domain" description="Brix" evidence="2">
    <location>
        <begin position="94"/>
        <end position="185"/>
    </location>
</feature>
<evidence type="ECO:0000256" key="1">
    <source>
        <dbReference type="SAM" id="MobiDB-lite"/>
    </source>
</evidence>
<dbReference type="GO" id="GO:0042134">
    <property type="term" value="F:rRNA primary transcript binding"/>
    <property type="evidence" value="ECO:0007669"/>
    <property type="project" value="InterPro"/>
</dbReference>
<feature type="compositionally biased region" description="Basic and acidic residues" evidence="1">
    <location>
        <begin position="33"/>
        <end position="43"/>
    </location>
</feature>
<protein>
    <submittedName>
        <fullName evidence="3">Ribosome production factor 1</fullName>
    </submittedName>
</protein>
<dbReference type="Proteomes" id="UP000054498">
    <property type="component" value="Unassembled WGS sequence"/>
</dbReference>
<dbReference type="RefSeq" id="XP_013904583.1">
    <property type="nucleotide sequence ID" value="XM_014049129.1"/>
</dbReference>
<keyword evidence="4" id="KW-1185">Reference proteome</keyword>
<feature type="non-terminal residue" evidence="3">
    <location>
        <position position="185"/>
    </location>
</feature>
<feature type="region of interest" description="Disordered" evidence="1">
    <location>
        <begin position="1"/>
        <end position="69"/>
    </location>
</feature>
<name>A0A0D2LG98_9CHLO</name>
<dbReference type="GO" id="GO:0000470">
    <property type="term" value="P:maturation of LSU-rRNA"/>
    <property type="evidence" value="ECO:0007669"/>
    <property type="project" value="TreeGrafter"/>
</dbReference>
<evidence type="ECO:0000313" key="3">
    <source>
        <dbReference type="EMBL" id="KIZ05564.1"/>
    </source>
</evidence>
<dbReference type="GO" id="GO:0005730">
    <property type="term" value="C:nucleolus"/>
    <property type="evidence" value="ECO:0007669"/>
    <property type="project" value="TreeGrafter"/>
</dbReference>
<reference evidence="3 4" key="1">
    <citation type="journal article" date="2013" name="BMC Genomics">
        <title>Reconstruction of the lipid metabolism for the microalga Monoraphidium neglectum from its genome sequence reveals characteristics suitable for biofuel production.</title>
        <authorList>
            <person name="Bogen C."/>
            <person name="Al-Dilaimi A."/>
            <person name="Albersmeier A."/>
            <person name="Wichmann J."/>
            <person name="Grundmann M."/>
            <person name="Rupp O."/>
            <person name="Lauersen K.J."/>
            <person name="Blifernez-Klassen O."/>
            <person name="Kalinowski J."/>
            <person name="Goesmann A."/>
            <person name="Mussgnug J.H."/>
            <person name="Kruse O."/>
        </authorList>
    </citation>
    <scope>NUCLEOTIDE SEQUENCE [LARGE SCALE GENOMIC DNA]</scope>
    <source>
        <strain evidence="3 4">SAG 48.87</strain>
    </source>
</reference>
<evidence type="ECO:0000259" key="2">
    <source>
        <dbReference type="PROSITE" id="PS50833"/>
    </source>
</evidence>
<sequence length="185" mass="20903">MAPSTKKRGRDDEDDGPAPSGPATKAKRAERKKRQEEVAKAEDLGLEPPARKQQRTIENTREKDVTTVEAGDEEIELDEGDDEFAAHFARRREPKVLLTTCYKPSGIMYAFLSEMLETLPCAEYYKRQGFPLKKIVKFASNRDFTDLIVFNEDRKGINGLLLVHLPDGPTAHFKISNLVLGRDIK</sequence>
<dbReference type="InterPro" id="IPR007109">
    <property type="entry name" value="Brix"/>
</dbReference>
<gene>
    <name evidence="3" type="ORF">MNEG_2403</name>
</gene>
<dbReference type="STRING" id="145388.A0A0D2LG98"/>
<dbReference type="SUPFAM" id="SSF52954">
    <property type="entry name" value="Class II aaRS ABD-related"/>
    <property type="match status" value="1"/>
</dbReference>
<dbReference type="OrthoDB" id="10253204at2759"/>
<dbReference type="KEGG" id="mng:MNEG_2403"/>
<dbReference type="Pfam" id="PF04427">
    <property type="entry name" value="Brix"/>
    <property type="match status" value="1"/>
</dbReference>
<dbReference type="PANTHER" id="PTHR22734">
    <property type="entry name" value="U3 SMALL NUCLEOLAR RIBONUCLEOPROTEIN PROTEIN IMP4"/>
    <property type="match status" value="1"/>
</dbReference>
<organism evidence="3 4">
    <name type="scientific">Monoraphidium neglectum</name>
    <dbReference type="NCBI Taxonomy" id="145388"/>
    <lineage>
        <taxon>Eukaryota</taxon>
        <taxon>Viridiplantae</taxon>
        <taxon>Chlorophyta</taxon>
        <taxon>core chlorophytes</taxon>
        <taxon>Chlorophyceae</taxon>
        <taxon>CS clade</taxon>
        <taxon>Sphaeropleales</taxon>
        <taxon>Selenastraceae</taxon>
        <taxon>Monoraphidium</taxon>
    </lineage>
</organism>
<proteinExistence type="predicted"/>
<evidence type="ECO:0000313" key="4">
    <source>
        <dbReference type="Proteomes" id="UP000054498"/>
    </source>
</evidence>
<dbReference type="PROSITE" id="PS50833">
    <property type="entry name" value="BRIX"/>
    <property type="match status" value="1"/>
</dbReference>
<dbReference type="Gene3D" id="3.40.50.10480">
    <property type="entry name" value="Probable brix-domain ribosomal biogenesis protein"/>
    <property type="match status" value="1"/>
</dbReference>
<dbReference type="GeneID" id="25735281"/>
<dbReference type="EMBL" id="KK100490">
    <property type="protein sequence ID" value="KIZ05564.1"/>
    <property type="molecule type" value="Genomic_DNA"/>
</dbReference>
<dbReference type="GO" id="GO:0000460">
    <property type="term" value="P:maturation of 5.8S rRNA"/>
    <property type="evidence" value="ECO:0007669"/>
    <property type="project" value="TreeGrafter"/>
</dbReference>
<accession>A0A0D2LG98</accession>
<dbReference type="InterPro" id="IPR044281">
    <property type="entry name" value="IMP4/RPF1"/>
</dbReference>